<dbReference type="InterPro" id="IPR007487">
    <property type="entry name" value="ABC_transpt-TYRBP-like"/>
</dbReference>
<sequence length="336" mass="36677">MDVIPMKKQRKILFLLILVAGTLLDWSSSQHKQDVDLYTIGIVIANEDRKDKVAGLKAGLQSLGLGEGVRVQYAPVYLNTAQTLEEERSLVQDLISKKPDVVVTTGAHETFLIQQETTTVPIVFIGVASLVELPLVETAGTVTCGISNGQMNVIGKRLELTTRLLPDAKRILIIADSHAPTTEQAIVEARSAASLLGVHLQVEQVASPRDLELLLSRLSPGEYDAMLPLPSYVLEDAITDCLPLLIEKQLFVMGSYPEQVKAGLYAAYGVSFHAQGMQAAHMVARVLDGVPPTALSIEWPDDVRFVVNATSLSKLPITVTDQQWSLAQEWYGVKDK</sequence>
<dbReference type="Proteomes" id="UP000001877">
    <property type="component" value="Chromosome"/>
</dbReference>
<gene>
    <name evidence="1" type="ordered locus">BBR47_48190</name>
</gene>
<organism evidence="1 2">
    <name type="scientific">Brevibacillus brevis (strain 47 / JCM 6285 / NBRC 100599)</name>
    <dbReference type="NCBI Taxonomy" id="358681"/>
    <lineage>
        <taxon>Bacteria</taxon>
        <taxon>Bacillati</taxon>
        <taxon>Bacillota</taxon>
        <taxon>Bacilli</taxon>
        <taxon>Bacillales</taxon>
        <taxon>Paenibacillaceae</taxon>
        <taxon>Brevibacillus</taxon>
    </lineage>
</organism>
<dbReference type="Pfam" id="PF04392">
    <property type="entry name" value="ABC_sub_bind"/>
    <property type="match status" value="1"/>
</dbReference>
<keyword evidence="2" id="KW-1185">Reference proteome</keyword>
<dbReference type="AlphaFoldDB" id="C0ZKW9"/>
<dbReference type="PANTHER" id="PTHR35271">
    <property type="entry name" value="ABC TRANSPORTER, SUBSTRATE-BINDING LIPOPROTEIN-RELATED"/>
    <property type="match status" value="1"/>
</dbReference>
<accession>C0ZKW9</accession>
<evidence type="ECO:0000313" key="1">
    <source>
        <dbReference type="EMBL" id="BAH45796.1"/>
    </source>
</evidence>
<dbReference type="Gene3D" id="3.40.50.2300">
    <property type="match status" value="2"/>
</dbReference>
<reference evidence="1 2" key="1">
    <citation type="submission" date="2005-03" db="EMBL/GenBank/DDBJ databases">
        <title>Brevibacillus brevis strain 47, complete genome.</title>
        <authorList>
            <person name="Hosoyama A."/>
            <person name="Yamada R."/>
            <person name="Hongo Y."/>
            <person name="Terui Y."/>
            <person name="Ankai A."/>
            <person name="Masuyama W."/>
            <person name="Sekiguchi M."/>
            <person name="Takeda T."/>
            <person name="Asano K."/>
            <person name="Ohji S."/>
            <person name="Ichikawa N."/>
            <person name="Narita S."/>
            <person name="Aoki N."/>
            <person name="Miura H."/>
            <person name="Matsushita S."/>
            <person name="Sekigawa T."/>
            <person name="Yamagata H."/>
            <person name="Yoshikawa H."/>
            <person name="Udaka S."/>
            <person name="Tanikawa S."/>
            <person name="Fujita N."/>
        </authorList>
    </citation>
    <scope>NUCLEOTIDE SEQUENCE [LARGE SCALE GENOMIC DNA]</scope>
    <source>
        <strain evidence="2">47 / JCM 6285 / NBRC 100599</strain>
    </source>
</reference>
<dbReference type="KEGG" id="bbe:BBR47_48190"/>
<evidence type="ECO:0008006" key="3">
    <source>
        <dbReference type="Google" id="ProtNLM"/>
    </source>
</evidence>
<dbReference type="PANTHER" id="PTHR35271:SF1">
    <property type="entry name" value="ABC TRANSPORTER, SUBSTRATE-BINDING LIPOPROTEIN"/>
    <property type="match status" value="1"/>
</dbReference>
<protein>
    <recommendedName>
        <fullName evidence="3">ABC transporter substrate-binding protein</fullName>
    </recommendedName>
</protein>
<proteinExistence type="predicted"/>
<dbReference type="CDD" id="cd06325">
    <property type="entry name" value="PBP1_ABC_unchar_transporter"/>
    <property type="match status" value="1"/>
</dbReference>
<evidence type="ECO:0000313" key="2">
    <source>
        <dbReference type="Proteomes" id="UP000001877"/>
    </source>
</evidence>
<dbReference type="STRING" id="358681.BBR47_48190"/>
<dbReference type="EMBL" id="AP008955">
    <property type="protein sequence ID" value="BAH45796.1"/>
    <property type="molecule type" value="Genomic_DNA"/>
</dbReference>
<dbReference type="HOGENOM" id="CLU_058196_3_2_9"/>
<name>C0ZKW9_BREBN</name>
<dbReference type="eggNOG" id="COG2984">
    <property type="taxonomic scope" value="Bacteria"/>
</dbReference>